<evidence type="ECO:0000259" key="2">
    <source>
        <dbReference type="Pfam" id="PF01266"/>
    </source>
</evidence>
<evidence type="ECO:0000256" key="1">
    <source>
        <dbReference type="ARBA" id="ARBA00008609"/>
    </source>
</evidence>
<evidence type="ECO:0008006" key="7">
    <source>
        <dbReference type="Google" id="ProtNLM"/>
    </source>
</evidence>
<dbReference type="InterPro" id="IPR006076">
    <property type="entry name" value="FAD-dep_OxRdtase"/>
</dbReference>
<dbReference type="EMBL" id="OA886816">
    <property type="protein sequence ID" value="CAD7283085.1"/>
    <property type="molecule type" value="Genomic_DNA"/>
</dbReference>
<sequence length="568" mass="63088">MCNYFKNYSGGGSIGCNTLYHLTKLGMTNVILLEKHSLTAGTTWHTAGLLWRLRPSDTEIQLLAHGRNLIKGLEQETGVAPGWIENGGLFIASSKPRLDEYKRLKTIGHDFGVVSHVLTPEETKRLYPLMNVEDVYGTLYSPGDGTIDPAGYCQALTRAAKGKGAQVYESCSVTGIQTTESWAGGRKVSRVDTNLGSVKTECVINCSGAWAPKIGDLAGVAVPLTAMKHAYVLTERIEGIQNMPNVRDHDSSVYMKLQGDALALGGYEEHPVFLEQLGDDFAFSLYELDWDVFGCHIKGAINRVPVVEATGIKSTVCGPESFTPDHKPIMGEDPGLQGFYHGCAMNSAGMMLGGGCGWQLAEWVIKGRPSLDMFGYDIRRFHPNLIRNRKWVTERSHEAYAKNYSIVFPHDEPLAGRNANKGPLYETLLSQGCVYQDRQGFERPGWFLPGTMAPPLDYDYYGSYQIPKHANYVYKDLLGSDYTFDFPPHHKQNGEPVGHLYRGEFAFTLGKSIGYGYIRSLDNTPISTHDIKEGSYELEIMCDKVKAQVHTKSPFDPTNQRIQGHYRD</sequence>
<feature type="domain" description="FAD dependent oxidoreductase" evidence="2">
    <location>
        <begin position="10"/>
        <end position="363"/>
    </location>
</feature>
<dbReference type="InterPro" id="IPR036188">
    <property type="entry name" value="FAD/NAD-bd_sf"/>
</dbReference>
<dbReference type="Proteomes" id="UP000678499">
    <property type="component" value="Unassembled WGS sequence"/>
</dbReference>
<keyword evidence="6" id="KW-1185">Reference proteome</keyword>
<dbReference type="GO" id="GO:0008480">
    <property type="term" value="F:sarcosine dehydrogenase activity"/>
    <property type="evidence" value="ECO:0007669"/>
    <property type="project" value="TreeGrafter"/>
</dbReference>
<dbReference type="PANTHER" id="PTHR13847">
    <property type="entry name" value="SARCOSINE DEHYDROGENASE-RELATED"/>
    <property type="match status" value="1"/>
</dbReference>
<dbReference type="SUPFAM" id="SSF54373">
    <property type="entry name" value="FAD-linked reductases, C-terminal domain"/>
    <property type="match status" value="1"/>
</dbReference>
<gene>
    <name evidence="5" type="ORF">NMOB1V02_LOCUS10703</name>
</gene>
<dbReference type="OrthoDB" id="498204at2759"/>
<evidence type="ECO:0000259" key="4">
    <source>
        <dbReference type="Pfam" id="PF16350"/>
    </source>
</evidence>
<proteinExistence type="inferred from homology"/>
<dbReference type="InterPro" id="IPR032503">
    <property type="entry name" value="FAO_M"/>
</dbReference>
<reference evidence="5" key="1">
    <citation type="submission" date="2020-11" db="EMBL/GenBank/DDBJ databases">
        <authorList>
            <person name="Tran Van P."/>
        </authorList>
    </citation>
    <scope>NUCLEOTIDE SEQUENCE</scope>
</reference>
<dbReference type="FunFam" id="3.50.50.60:FF:000769">
    <property type="entry name" value="Sarcosine dehydrogenase"/>
    <property type="match status" value="1"/>
</dbReference>
<dbReference type="Gene3D" id="3.50.50.60">
    <property type="entry name" value="FAD/NAD(P)-binding domain"/>
    <property type="match status" value="1"/>
</dbReference>
<evidence type="ECO:0000313" key="6">
    <source>
        <dbReference type="Proteomes" id="UP000678499"/>
    </source>
</evidence>
<dbReference type="GO" id="GO:0005759">
    <property type="term" value="C:mitochondrial matrix"/>
    <property type="evidence" value="ECO:0007669"/>
    <property type="project" value="TreeGrafter"/>
</dbReference>
<comment type="similarity">
    <text evidence="1">Belongs to the GcvT family.</text>
</comment>
<dbReference type="AlphaFoldDB" id="A0A7R9BYX5"/>
<organism evidence="5">
    <name type="scientific">Notodromas monacha</name>
    <dbReference type="NCBI Taxonomy" id="399045"/>
    <lineage>
        <taxon>Eukaryota</taxon>
        <taxon>Metazoa</taxon>
        <taxon>Ecdysozoa</taxon>
        <taxon>Arthropoda</taxon>
        <taxon>Crustacea</taxon>
        <taxon>Oligostraca</taxon>
        <taxon>Ostracoda</taxon>
        <taxon>Podocopa</taxon>
        <taxon>Podocopida</taxon>
        <taxon>Cypridocopina</taxon>
        <taxon>Cypridoidea</taxon>
        <taxon>Cyprididae</taxon>
        <taxon>Notodromas</taxon>
    </lineage>
</organism>
<dbReference type="InterPro" id="IPR013977">
    <property type="entry name" value="GcvT_C"/>
</dbReference>
<dbReference type="Pfam" id="PF08669">
    <property type="entry name" value="GCV_T_C"/>
    <property type="match status" value="1"/>
</dbReference>
<evidence type="ECO:0000259" key="3">
    <source>
        <dbReference type="Pfam" id="PF08669"/>
    </source>
</evidence>
<dbReference type="PANTHER" id="PTHR13847:SF200">
    <property type="entry name" value="SARCOSINE DEHYDROGENASE, MITOCHONDRIAL"/>
    <property type="match status" value="1"/>
</dbReference>
<accession>A0A7R9BYX5</accession>
<dbReference type="SUPFAM" id="SSF51905">
    <property type="entry name" value="FAD/NAD(P)-binding domain"/>
    <property type="match status" value="1"/>
</dbReference>
<protein>
    <recommendedName>
        <fullName evidence="7">Sarcosine dehydrogenase</fullName>
    </recommendedName>
</protein>
<evidence type="ECO:0000313" key="5">
    <source>
        <dbReference type="EMBL" id="CAD7283085.1"/>
    </source>
</evidence>
<dbReference type="InterPro" id="IPR029043">
    <property type="entry name" value="GcvT/YgfZ_C"/>
</dbReference>
<name>A0A7R9BYX5_9CRUS</name>
<dbReference type="EMBL" id="CAJPEX010004779">
    <property type="protein sequence ID" value="CAG0923237.1"/>
    <property type="molecule type" value="Genomic_DNA"/>
</dbReference>
<dbReference type="Pfam" id="PF16350">
    <property type="entry name" value="FAO_M"/>
    <property type="match status" value="1"/>
</dbReference>
<dbReference type="Gene3D" id="3.30.9.10">
    <property type="entry name" value="D-Amino Acid Oxidase, subunit A, domain 2"/>
    <property type="match status" value="1"/>
</dbReference>
<dbReference type="Gene3D" id="2.40.30.110">
    <property type="entry name" value="Aminomethyltransferase beta-barrel domains"/>
    <property type="match status" value="1"/>
</dbReference>
<feature type="domain" description="FAD dependent oxidoreductase central" evidence="4">
    <location>
        <begin position="366"/>
        <end position="419"/>
    </location>
</feature>
<feature type="domain" description="Aminomethyltransferase C-terminal" evidence="3">
    <location>
        <begin position="493"/>
        <end position="555"/>
    </location>
</feature>
<dbReference type="Pfam" id="PF01266">
    <property type="entry name" value="DAO"/>
    <property type="match status" value="1"/>
</dbReference>
<dbReference type="GO" id="GO:1901053">
    <property type="term" value="P:sarcosine catabolic process"/>
    <property type="evidence" value="ECO:0007669"/>
    <property type="project" value="TreeGrafter"/>
</dbReference>
<dbReference type="SUPFAM" id="SSF101790">
    <property type="entry name" value="Aminomethyltransferase beta-barrel domain"/>
    <property type="match status" value="1"/>
</dbReference>